<reference evidence="2" key="1">
    <citation type="submission" date="2021-02" db="EMBL/GenBank/DDBJ databases">
        <authorList>
            <person name="Nowell W R."/>
        </authorList>
    </citation>
    <scope>NUCLEOTIDE SEQUENCE</scope>
</reference>
<evidence type="ECO:0008006" key="6">
    <source>
        <dbReference type="Google" id="ProtNLM"/>
    </source>
</evidence>
<comment type="caution">
    <text evidence="2">The sequence shown here is derived from an EMBL/GenBank/DDBJ whole genome shotgun (WGS) entry which is preliminary data.</text>
</comment>
<proteinExistence type="predicted"/>
<dbReference type="EMBL" id="CAJOBA010039623">
    <property type="protein sequence ID" value="CAF4080480.1"/>
    <property type="molecule type" value="Genomic_DNA"/>
</dbReference>
<dbReference type="Pfam" id="PF01161">
    <property type="entry name" value="PBP"/>
    <property type="match status" value="1"/>
</dbReference>
<keyword evidence="5" id="KW-1185">Reference proteome</keyword>
<dbReference type="CDD" id="cd00866">
    <property type="entry name" value="PEBP_euk"/>
    <property type="match status" value="1"/>
</dbReference>
<evidence type="ECO:0000313" key="3">
    <source>
        <dbReference type="EMBL" id="CAF4080480.1"/>
    </source>
</evidence>
<dbReference type="EMBL" id="CAJNOQ010018484">
    <property type="protein sequence ID" value="CAF1429776.1"/>
    <property type="molecule type" value="Genomic_DNA"/>
</dbReference>
<evidence type="ECO:0000313" key="5">
    <source>
        <dbReference type="Proteomes" id="UP000663829"/>
    </source>
</evidence>
<dbReference type="OrthoDB" id="2506647at2759"/>
<evidence type="ECO:0000313" key="1">
    <source>
        <dbReference type="EMBL" id="CAF1275409.1"/>
    </source>
</evidence>
<dbReference type="EMBL" id="CAJNOK010018063">
    <property type="protein sequence ID" value="CAF1275409.1"/>
    <property type="molecule type" value="Genomic_DNA"/>
</dbReference>
<evidence type="ECO:0000313" key="2">
    <source>
        <dbReference type="EMBL" id="CAF1429776.1"/>
    </source>
</evidence>
<dbReference type="InterPro" id="IPR035810">
    <property type="entry name" value="PEBP_euk"/>
</dbReference>
<dbReference type="SUPFAM" id="SSF49777">
    <property type="entry name" value="PEBP-like"/>
    <property type="match status" value="1"/>
</dbReference>
<accession>A0A815MZI6</accession>
<dbReference type="Proteomes" id="UP000682733">
    <property type="component" value="Unassembled WGS sequence"/>
</dbReference>
<dbReference type="Gene3D" id="3.90.280.10">
    <property type="entry name" value="PEBP-like"/>
    <property type="match status" value="1"/>
</dbReference>
<evidence type="ECO:0000313" key="4">
    <source>
        <dbReference type="EMBL" id="CAF4308851.1"/>
    </source>
</evidence>
<gene>
    <name evidence="2" type="ORF">GPM918_LOCUS33959</name>
    <name evidence="1" type="ORF">OVA965_LOCUS27384</name>
    <name evidence="4" type="ORF">SRO942_LOCUS34653</name>
    <name evidence="3" type="ORF">TMI583_LOCUS28128</name>
</gene>
<dbReference type="InterPro" id="IPR036610">
    <property type="entry name" value="PEBP-like_sf"/>
</dbReference>
<dbReference type="Proteomes" id="UP000663829">
    <property type="component" value="Unassembled WGS sequence"/>
</dbReference>
<dbReference type="InterPro" id="IPR008914">
    <property type="entry name" value="PEBP"/>
</dbReference>
<dbReference type="PANTHER" id="PTHR11362:SF82">
    <property type="entry name" value="PHOSPHATIDYLETHANOLAMINE-BINDING PROTEIN 4"/>
    <property type="match status" value="1"/>
</dbReference>
<name>A0A815MZI6_9BILA</name>
<sequence>MSTDVKFVLDELKQGIQYSNILKITYDETPINNDDLLEENKTQIMPSVEIDDANTDPKKKFFTVIMCDPDAPSEKDPSSGPYLHWVHANSTKFNLSDGSILCEYDGPGPPAGTGTHRYIFFLYESDKEIKNQKINDSERPQFKLKKFVNDNGLKLVAATNFKVNASKS</sequence>
<dbReference type="AlphaFoldDB" id="A0A815MZI6"/>
<dbReference type="Proteomes" id="UP000677228">
    <property type="component" value="Unassembled WGS sequence"/>
</dbReference>
<dbReference type="PANTHER" id="PTHR11362">
    <property type="entry name" value="PHOSPHATIDYLETHANOLAMINE-BINDING PROTEIN"/>
    <property type="match status" value="1"/>
</dbReference>
<dbReference type="EMBL" id="CAJOBC010083917">
    <property type="protein sequence ID" value="CAF4308851.1"/>
    <property type="molecule type" value="Genomic_DNA"/>
</dbReference>
<protein>
    <recommendedName>
        <fullName evidence="6">Phosphatidylethanolamine-binding protein</fullName>
    </recommendedName>
</protein>
<dbReference type="Proteomes" id="UP000681722">
    <property type="component" value="Unassembled WGS sequence"/>
</dbReference>
<organism evidence="2 5">
    <name type="scientific">Didymodactylos carnosus</name>
    <dbReference type="NCBI Taxonomy" id="1234261"/>
    <lineage>
        <taxon>Eukaryota</taxon>
        <taxon>Metazoa</taxon>
        <taxon>Spiralia</taxon>
        <taxon>Gnathifera</taxon>
        <taxon>Rotifera</taxon>
        <taxon>Eurotatoria</taxon>
        <taxon>Bdelloidea</taxon>
        <taxon>Philodinida</taxon>
        <taxon>Philodinidae</taxon>
        <taxon>Didymodactylos</taxon>
    </lineage>
</organism>